<evidence type="ECO:0000313" key="12">
    <source>
        <dbReference type="EMBL" id="CAH1781535.1"/>
    </source>
</evidence>
<keyword evidence="3" id="KW-0645">Protease</keyword>
<evidence type="ECO:0000256" key="2">
    <source>
        <dbReference type="ARBA" id="ARBA00009045"/>
    </source>
</evidence>
<dbReference type="PANTHER" id="PTHR43066:SF1">
    <property type="entry name" value="RHOMBOID PROTEIN 2"/>
    <property type="match status" value="1"/>
</dbReference>
<feature type="compositionally biased region" description="Basic and acidic residues" evidence="8">
    <location>
        <begin position="304"/>
        <end position="328"/>
    </location>
</feature>
<dbReference type="EMBL" id="CAIIXF020000004">
    <property type="protein sequence ID" value="CAH1781535.1"/>
    <property type="molecule type" value="Genomic_DNA"/>
</dbReference>
<name>A0A8J1UBK2_OWEFU</name>
<dbReference type="GO" id="GO:0004252">
    <property type="term" value="F:serine-type endopeptidase activity"/>
    <property type="evidence" value="ECO:0007669"/>
    <property type="project" value="InterPro"/>
</dbReference>
<evidence type="ECO:0000256" key="6">
    <source>
        <dbReference type="ARBA" id="ARBA00022989"/>
    </source>
</evidence>
<dbReference type="AlphaFoldDB" id="A0A8J1UBK2"/>
<comment type="caution">
    <text evidence="12">The sequence shown here is derived from an EMBL/GenBank/DDBJ whole genome shotgun (WGS) entry which is preliminary data.</text>
</comment>
<keyword evidence="6 9" id="KW-1133">Transmembrane helix</keyword>
<feature type="region of interest" description="Disordered" evidence="8">
    <location>
        <begin position="242"/>
        <end position="292"/>
    </location>
</feature>
<feature type="compositionally biased region" description="Basic and acidic residues" evidence="8">
    <location>
        <begin position="399"/>
        <end position="428"/>
    </location>
</feature>
<feature type="compositionally biased region" description="Pro residues" evidence="8">
    <location>
        <begin position="375"/>
        <end position="392"/>
    </location>
</feature>
<evidence type="ECO:0000256" key="4">
    <source>
        <dbReference type="ARBA" id="ARBA00022692"/>
    </source>
</evidence>
<dbReference type="Pfam" id="PF01694">
    <property type="entry name" value="Rhomboid"/>
    <property type="match status" value="1"/>
</dbReference>
<organism evidence="12 13">
    <name type="scientific">Owenia fusiformis</name>
    <name type="common">Polychaete worm</name>
    <dbReference type="NCBI Taxonomy" id="6347"/>
    <lineage>
        <taxon>Eukaryota</taxon>
        <taxon>Metazoa</taxon>
        <taxon>Spiralia</taxon>
        <taxon>Lophotrochozoa</taxon>
        <taxon>Annelida</taxon>
        <taxon>Polychaeta</taxon>
        <taxon>Sedentaria</taxon>
        <taxon>Canalipalpata</taxon>
        <taxon>Sabellida</taxon>
        <taxon>Oweniida</taxon>
        <taxon>Oweniidae</taxon>
        <taxon>Owenia</taxon>
    </lineage>
</organism>
<evidence type="ECO:0000259" key="11">
    <source>
        <dbReference type="Pfam" id="PF01694"/>
    </source>
</evidence>
<feature type="transmembrane region" description="Helical" evidence="9">
    <location>
        <begin position="50"/>
        <end position="69"/>
    </location>
</feature>
<dbReference type="GO" id="GO:0006508">
    <property type="term" value="P:proteolysis"/>
    <property type="evidence" value="ECO:0007669"/>
    <property type="project" value="UniProtKB-KW"/>
</dbReference>
<feature type="compositionally biased region" description="Low complexity" evidence="8">
    <location>
        <begin position="242"/>
        <end position="287"/>
    </location>
</feature>
<keyword evidence="7 9" id="KW-0472">Membrane</keyword>
<dbReference type="FunFam" id="1.20.1540.10:FF:000008">
    <property type="entry name" value="RHOMBOID-like protein 13"/>
    <property type="match status" value="1"/>
</dbReference>
<feature type="signal peptide" evidence="10">
    <location>
        <begin position="1"/>
        <end position="25"/>
    </location>
</feature>
<keyword evidence="10" id="KW-0732">Signal</keyword>
<dbReference type="InterPro" id="IPR022764">
    <property type="entry name" value="Peptidase_S54_rhomboid_dom"/>
</dbReference>
<dbReference type="GO" id="GO:0016020">
    <property type="term" value="C:membrane"/>
    <property type="evidence" value="ECO:0007669"/>
    <property type="project" value="UniProtKB-SubCell"/>
</dbReference>
<feature type="region of interest" description="Disordered" evidence="8">
    <location>
        <begin position="304"/>
        <end position="428"/>
    </location>
</feature>
<evidence type="ECO:0000256" key="10">
    <source>
        <dbReference type="SAM" id="SignalP"/>
    </source>
</evidence>
<dbReference type="OrthoDB" id="10257275at2759"/>
<comment type="subcellular location">
    <subcellularLocation>
        <location evidence="1">Membrane</location>
        <topology evidence="1">Multi-pass membrane protein</topology>
    </subcellularLocation>
</comment>
<protein>
    <recommendedName>
        <fullName evidence="11">Peptidase S54 rhomboid domain-containing protein</fullName>
    </recommendedName>
</protein>
<evidence type="ECO:0000313" key="13">
    <source>
        <dbReference type="Proteomes" id="UP000749559"/>
    </source>
</evidence>
<evidence type="ECO:0000256" key="8">
    <source>
        <dbReference type="SAM" id="MobiDB-lite"/>
    </source>
</evidence>
<dbReference type="InterPro" id="IPR035952">
    <property type="entry name" value="Rhomboid-like_sf"/>
</dbReference>
<dbReference type="Proteomes" id="UP000749559">
    <property type="component" value="Unassembled WGS sequence"/>
</dbReference>
<keyword evidence="4 9" id="KW-0812">Transmembrane</keyword>
<evidence type="ECO:0000256" key="7">
    <source>
        <dbReference type="ARBA" id="ARBA00023136"/>
    </source>
</evidence>
<evidence type="ECO:0000256" key="9">
    <source>
        <dbReference type="SAM" id="Phobius"/>
    </source>
</evidence>
<dbReference type="SUPFAM" id="SSF144091">
    <property type="entry name" value="Rhomboid-like"/>
    <property type="match status" value="1"/>
</dbReference>
<evidence type="ECO:0000256" key="5">
    <source>
        <dbReference type="ARBA" id="ARBA00022801"/>
    </source>
</evidence>
<keyword evidence="5" id="KW-0378">Hydrolase</keyword>
<sequence>MLPQRRSRGQGMGLMLLALQLLSVGFDKIPPTTLSTILANVAIYLKLFRIPWLPTSLGGVCVSIVNVWYRQEWMRVLLAAFYHADDWHLYYNMVSFLWKGLTLERKLGSGYFLYVILVFSILVNGTLLGLNVLLEYLLQDPSYAGSCAVGFSGVVFALKVLSTHFLPPGTQLIMGFIPVPSRIACWVELVVIQLLVPNASFTGHLAGILVGLAFVKGPLRAIMDFFVPTGRGHLFRSYTYHTGSTGHSGNTTGRTGNTSGHHGNTNNYYSNTTGNSNNRNQNHSNPYSDLTGGLSEEAQIQEAIRRSQGNEDRGTDHSYNESVRRERQQQTSDDQSGLSDEEQMAEAIRRSRNEVSAGADNTGGVHLYPTLPSEIVPPPQPSGIAPPPPEPSAPSKTPPEVRKRLNAEELRSRRLKRFEPRFAENRKH</sequence>
<proteinExistence type="inferred from homology"/>
<comment type="similarity">
    <text evidence="2">Belongs to the peptidase S54 family.</text>
</comment>
<accession>A0A8J1UBK2</accession>
<dbReference type="PANTHER" id="PTHR43066">
    <property type="entry name" value="RHOMBOID-RELATED PROTEIN"/>
    <property type="match status" value="1"/>
</dbReference>
<evidence type="ECO:0000256" key="3">
    <source>
        <dbReference type="ARBA" id="ARBA00022670"/>
    </source>
</evidence>
<evidence type="ECO:0000256" key="1">
    <source>
        <dbReference type="ARBA" id="ARBA00004141"/>
    </source>
</evidence>
<gene>
    <name evidence="12" type="ORF">OFUS_LOCUS8105</name>
</gene>
<reference evidence="12" key="1">
    <citation type="submission" date="2022-03" db="EMBL/GenBank/DDBJ databases">
        <authorList>
            <person name="Martin C."/>
        </authorList>
    </citation>
    <scope>NUCLEOTIDE SEQUENCE</scope>
</reference>
<feature type="domain" description="Peptidase S54 rhomboid" evidence="11">
    <location>
        <begin position="71"/>
        <end position="214"/>
    </location>
</feature>
<feature type="chain" id="PRO_5043613571" description="Peptidase S54 rhomboid domain-containing protein" evidence="10">
    <location>
        <begin position="26"/>
        <end position="428"/>
    </location>
</feature>
<feature type="compositionally biased region" description="Polar residues" evidence="8">
    <location>
        <begin position="329"/>
        <end position="338"/>
    </location>
</feature>
<keyword evidence="13" id="KW-1185">Reference proteome</keyword>
<dbReference type="Gene3D" id="1.20.1540.10">
    <property type="entry name" value="Rhomboid-like"/>
    <property type="match status" value="1"/>
</dbReference>
<feature type="transmembrane region" description="Helical" evidence="9">
    <location>
        <begin position="111"/>
        <end position="130"/>
    </location>
</feature>